<comment type="caution">
    <text evidence="3">The sequence shown here is derived from an EMBL/GenBank/DDBJ whole genome shotgun (WGS) entry which is preliminary data.</text>
</comment>
<evidence type="ECO:0000259" key="2">
    <source>
        <dbReference type="PROSITE" id="PS50076"/>
    </source>
</evidence>
<dbReference type="InterPro" id="IPR036873">
    <property type="entry name" value="Rhodanese-like_dom_sf"/>
</dbReference>
<dbReference type="PANTHER" id="PTHR43948:SF10">
    <property type="entry name" value="MRJ, ISOFORM E"/>
    <property type="match status" value="1"/>
</dbReference>
<reference evidence="3 4" key="1">
    <citation type="submission" date="2024-03" db="EMBL/GenBank/DDBJ databases">
        <title>Aureococcus anophagefferens CCMP1851 and Kratosvirus quantuckense: Draft genome of a second virus-susceptible host strain in the model system.</title>
        <authorList>
            <person name="Chase E."/>
            <person name="Truchon A.R."/>
            <person name="Schepens W."/>
            <person name="Wilhelm S.W."/>
        </authorList>
    </citation>
    <scope>NUCLEOTIDE SEQUENCE [LARGE SCALE GENOMIC DNA]</scope>
    <source>
        <strain evidence="3 4">CCMP1851</strain>
    </source>
</reference>
<dbReference type="SMART" id="SM00271">
    <property type="entry name" value="DnaJ"/>
    <property type="match status" value="1"/>
</dbReference>
<feature type="region of interest" description="Disordered" evidence="1">
    <location>
        <begin position="332"/>
        <end position="353"/>
    </location>
</feature>
<dbReference type="EMBL" id="JBBJCI010000082">
    <property type="protein sequence ID" value="KAK7249171.1"/>
    <property type="molecule type" value="Genomic_DNA"/>
</dbReference>
<name>A0ABR1G793_AURAN</name>
<dbReference type="CDD" id="cd06257">
    <property type="entry name" value="DnaJ"/>
    <property type="match status" value="1"/>
</dbReference>
<evidence type="ECO:0000256" key="1">
    <source>
        <dbReference type="SAM" id="MobiDB-lite"/>
    </source>
</evidence>
<dbReference type="PANTHER" id="PTHR43948">
    <property type="entry name" value="DNAJ HOMOLOG SUBFAMILY B"/>
    <property type="match status" value="1"/>
</dbReference>
<dbReference type="Gene3D" id="1.10.287.110">
    <property type="entry name" value="DnaJ domain"/>
    <property type="match status" value="1"/>
</dbReference>
<organism evidence="3 4">
    <name type="scientific">Aureococcus anophagefferens</name>
    <name type="common">Harmful bloom alga</name>
    <dbReference type="NCBI Taxonomy" id="44056"/>
    <lineage>
        <taxon>Eukaryota</taxon>
        <taxon>Sar</taxon>
        <taxon>Stramenopiles</taxon>
        <taxon>Ochrophyta</taxon>
        <taxon>Pelagophyceae</taxon>
        <taxon>Pelagomonadales</taxon>
        <taxon>Pelagomonadaceae</taxon>
        <taxon>Aureococcus</taxon>
    </lineage>
</organism>
<sequence length="353" mass="37679">MTRAEAAALLGVGEAATAEELKKAYKRKALRAHPDKGGSKEEFQRLAEAYKCLADAREGAAAAATADVDDDDWAAEIFQSVFTFNLHHMPSLIAQLYGRVELSAVELRSALEQPSLERYVLVDARSPAERDAAGAWPGPVRLTDDALEKVDVVELPTAWCVDDAGEVLFCARTGPTAEAIAMLCDDGKAALNAVAEAAHDGAHVVVLSQSGTAAGGHKRTDCQRVAFFLRNSRMLPAAADPKRVRFGFFAWRQLAPPPPEDQSDADAAVEYRVISKGALVRAAAALDSPLLADLPRGTVVRVVEAVDVGGATADAPKKRRVRVVAPVAGWTSEKQLARVPPPRNPPDPRRPGD</sequence>
<dbReference type="PROSITE" id="PS50076">
    <property type="entry name" value="DNAJ_2"/>
    <property type="match status" value="1"/>
</dbReference>
<dbReference type="InterPro" id="IPR001623">
    <property type="entry name" value="DnaJ_domain"/>
</dbReference>
<keyword evidence="4" id="KW-1185">Reference proteome</keyword>
<dbReference type="SUPFAM" id="SSF52821">
    <property type="entry name" value="Rhodanese/Cell cycle control phosphatase"/>
    <property type="match status" value="1"/>
</dbReference>
<dbReference type="InterPro" id="IPR036869">
    <property type="entry name" value="J_dom_sf"/>
</dbReference>
<gene>
    <name evidence="3" type="ORF">SO694_00045269</name>
</gene>
<proteinExistence type="predicted"/>
<accession>A0ABR1G793</accession>
<feature type="domain" description="J" evidence="2">
    <location>
        <begin position="5"/>
        <end position="58"/>
    </location>
</feature>
<dbReference type="PRINTS" id="PR00625">
    <property type="entry name" value="JDOMAIN"/>
</dbReference>
<evidence type="ECO:0000313" key="3">
    <source>
        <dbReference type="EMBL" id="KAK7249171.1"/>
    </source>
</evidence>
<protein>
    <recommendedName>
        <fullName evidence="2">J domain-containing protein</fullName>
    </recommendedName>
</protein>
<dbReference type="SUPFAM" id="SSF46565">
    <property type="entry name" value="Chaperone J-domain"/>
    <property type="match status" value="1"/>
</dbReference>
<dbReference type="Pfam" id="PF00226">
    <property type="entry name" value="DnaJ"/>
    <property type="match status" value="1"/>
</dbReference>
<dbReference type="Proteomes" id="UP001363151">
    <property type="component" value="Unassembled WGS sequence"/>
</dbReference>
<evidence type="ECO:0000313" key="4">
    <source>
        <dbReference type="Proteomes" id="UP001363151"/>
    </source>
</evidence>